<evidence type="ECO:0000256" key="1">
    <source>
        <dbReference type="SAM" id="MobiDB-lite"/>
    </source>
</evidence>
<reference evidence="3" key="1">
    <citation type="submission" date="2020-11" db="EMBL/GenBank/DDBJ databases">
        <title>Isolation and identification of active actinomycetes.</title>
        <authorList>
            <person name="Sun X."/>
        </authorList>
    </citation>
    <scope>NUCLEOTIDE SEQUENCE</scope>
    <source>
        <strain evidence="3">NEAU-A11</strain>
    </source>
</reference>
<organism evidence="3 4">
    <name type="scientific">Actinoplanes aureus</name>
    <dbReference type="NCBI Taxonomy" id="2792083"/>
    <lineage>
        <taxon>Bacteria</taxon>
        <taxon>Bacillati</taxon>
        <taxon>Actinomycetota</taxon>
        <taxon>Actinomycetes</taxon>
        <taxon>Micromonosporales</taxon>
        <taxon>Micromonosporaceae</taxon>
        <taxon>Actinoplanes</taxon>
    </lineage>
</organism>
<feature type="compositionally biased region" description="Basic and acidic residues" evidence="1">
    <location>
        <begin position="354"/>
        <end position="369"/>
    </location>
</feature>
<feature type="transmembrane region" description="Helical" evidence="2">
    <location>
        <begin position="32"/>
        <end position="50"/>
    </location>
</feature>
<feature type="transmembrane region" description="Helical" evidence="2">
    <location>
        <begin position="107"/>
        <end position="124"/>
    </location>
</feature>
<keyword evidence="2" id="KW-1133">Transmembrane helix</keyword>
<dbReference type="EMBL" id="JADQTO010000006">
    <property type="protein sequence ID" value="MBG0562961.1"/>
    <property type="molecule type" value="Genomic_DNA"/>
</dbReference>
<keyword evidence="3" id="KW-0396">Initiation factor</keyword>
<feature type="compositionally biased region" description="Pro residues" evidence="1">
    <location>
        <begin position="290"/>
        <end position="309"/>
    </location>
</feature>
<gene>
    <name evidence="3" type="ORF">I4J89_16015</name>
</gene>
<dbReference type="AlphaFoldDB" id="A0A931CAE0"/>
<feature type="region of interest" description="Disordered" evidence="1">
    <location>
        <begin position="286"/>
        <end position="590"/>
    </location>
</feature>
<evidence type="ECO:0000256" key="2">
    <source>
        <dbReference type="SAM" id="Phobius"/>
    </source>
</evidence>
<sequence>MARSKNNQRAAAPRVAVDVASTGTRSASKTEVVLLVISVLAAVWAVAMMTKPGRVGYYYFFSYVEFYMGVISLVSLSITIMVGLVATDRLVLSIRQRVLLQSGHRTIGLMAVSALFVHVWTKYAEEHIRLIDVFVPFMLPGFNRVYVGLGTVAGWVMVLVMWTGIARSRFIGRGKPWMWRGIHAISYLIWPIALVHGLSAGRPAPTWVTVSYVICVLGVLVGLAVRLSVSLNRKKDFSSPAGTGTGAVKPVGKIVPTASPSPMRRPGRRGEPAVDLLASAGPATETWVPAAPPARPVSPAPAPPRPPVQAMPQDDDFPAPRGRRQPELEAPPAPRPRRAVEDDDRYDTSTRAMSRQDIEDYRYDDEPAPRTRGARSQEIYDAGPRRGRRFDDDDEPAPRDRRAFEDTGTRMRRDDLESTGTRMRRDDLETTGTRMRRDDLETTGTRMRRDDLESTGTRMRRDDLETTGTRMRRYADDEPPPPRARRREPEPGYDGYEDVPRQRGARYEEPYEEPQRRADGRHSSRSQFVDLAADQWGGDPGYDDGPTMVDTAPPRSRRATPPEDEGRGRRSRRAVEEDEAYFSQLRGDAR</sequence>
<keyword evidence="2" id="KW-0812">Transmembrane</keyword>
<dbReference type="RefSeq" id="WP_196414745.1">
    <property type="nucleotide sequence ID" value="NZ_JADQTO010000006.1"/>
</dbReference>
<name>A0A931CAE0_9ACTN</name>
<feature type="transmembrane region" description="Helical" evidence="2">
    <location>
        <begin position="144"/>
        <end position="165"/>
    </location>
</feature>
<dbReference type="Proteomes" id="UP000598146">
    <property type="component" value="Unassembled WGS sequence"/>
</dbReference>
<keyword evidence="2" id="KW-0472">Membrane</keyword>
<comment type="caution">
    <text evidence="3">The sequence shown here is derived from an EMBL/GenBank/DDBJ whole genome shotgun (WGS) entry which is preliminary data.</text>
</comment>
<protein>
    <submittedName>
        <fullName evidence="3">Translation initiation factor III</fullName>
    </submittedName>
</protein>
<proteinExistence type="predicted"/>
<feature type="compositionally biased region" description="Basic and acidic residues" evidence="1">
    <location>
        <begin position="396"/>
        <end position="416"/>
    </location>
</feature>
<evidence type="ECO:0000313" key="4">
    <source>
        <dbReference type="Proteomes" id="UP000598146"/>
    </source>
</evidence>
<feature type="compositionally biased region" description="Basic and acidic residues" evidence="1">
    <location>
        <begin position="498"/>
        <end position="522"/>
    </location>
</feature>
<keyword evidence="4" id="KW-1185">Reference proteome</keyword>
<dbReference type="GO" id="GO:0003743">
    <property type="term" value="F:translation initiation factor activity"/>
    <property type="evidence" value="ECO:0007669"/>
    <property type="project" value="UniProtKB-KW"/>
</dbReference>
<keyword evidence="3" id="KW-0648">Protein biosynthesis</keyword>
<feature type="region of interest" description="Disordered" evidence="1">
    <location>
        <begin position="236"/>
        <end position="270"/>
    </location>
</feature>
<evidence type="ECO:0000313" key="3">
    <source>
        <dbReference type="EMBL" id="MBG0562961.1"/>
    </source>
</evidence>
<feature type="transmembrane region" description="Helical" evidence="2">
    <location>
        <begin position="66"/>
        <end position="86"/>
    </location>
</feature>
<accession>A0A931CAE0</accession>
<feature type="transmembrane region" description="Helical" evidence="2">
    <location>
        <begin position="177"/>
        <end position="198"/>
    </location>
</feature>
<feature type="transmembrane region" description="Helical" evidence="2">
    <location>
        <begin position="204"/>
        <end position="225"/>
    </location>
</feature>